<evidence type="ECO:0000313" key="3">
    <source>
        <dbReference type="Proteomes" id="UP001054945"/>
    </source>
</evidence>
<dbReference type="Proteomes" id="UP001054945">
    <property type="component" value="Unassembled WGS sequence"/>
</dbReference>
<keyword evidence="3" id="KW-1185">Reference proteome</keyword>
<accession>A0AAV4PLT2</accession>
<evidence type="ECO:0000256" key="1">
    <source>
        <dbReference type="SAM" id="MobiDB-lite"/>
    </source>
</evidence>
<name>A0AAV4PLT2_CAEEX</name>
<feature type="region of interest" description="Disordered" evidence="1">
    <location>
        <begin position="43"/>
        <end position="63"/>
    </location>
</feature>
<proteinExistence type="predicted"/>
<gene>
    <name evidence="2" type="ORF">CEXT_759451</name>
</gene>
<dbReference type="AlphaFoldDB" id="A0AAV4PLT2"/>
<sequence>MLGESLFLFQLYDKEKSLRAHSENYQHSQEIINKKSIGNRGSARVPGLGSKEMATEGRGGFSEKEARRIKGRDNEVTMWEHPFLGEGLSAINFRNGWRPLDPRVVVYMLPIHNIPQGKIDLINEVISCDNAGSCHIRLRF</sequence>
<comment type="caution">
    <text evidence="2">The sequence shown here is derived from an EMBL/GenBank/DDBJ whole genome shotgun (WGS) entry which is preliminary data.</text>
</comment>
<dbReference type="EMBL" id="BPLR01004688">
    <property type="protein sequence ID" value="GIX96746.1"/>
    <property type="molecule type" value="Genomic_DNA"/>
</dbReference>
<reference evidence="2 3" key="1">
    <citation type="submission" date="2021-06" db="EMBL/GenBank/DDBJ databases">
        <title>Caerostris extrusa draft genome.</title>
        <authorList>
            <person name="Kono N."/>
            <person name="Arakawa K."/>
        </authorList>
    </citation>
    <scope>NUCLEOTIDE SEQUENCE [LARGE SCALE GENOMIC DNA]</scope>
</reference>
<protein>
    <submittedName>
        <fullName evidence="2">Uncharacterized protein</fullName>
    </submittedName>
</protein>
<evidence type="ECO:0000313" key="2">
    <source>
        <dbReference type="EMBL" id="GIX96746.1"/>
    </source>
</evidence>
<organism evidence="2 3">
    <name type="scientific">Caerostris extrusa</name>
    <name type="common">Bark spider</name>
    <name type="synonym">Caerostris bankana</name>
    <dbReference type="NCBI Taxonomy" id="172846"/>
    <lineage>
        <taxon>Eukaryota</taxon>
        <taxon>Metazoa</taxon>
        <taxon>Ecdysozoa</taxon>
        <taxon>Arthropoda</taxon>
        <taxon>Chelicerata</taxon>
        <taxon>Arachnida</taxon>
        <taxon>Araneae</taxon>
        <taxon>Araneomorphae</taxon>
        <taxon>Entelegynae</taxon>
        <taxon>Araneoidea</taxon>
        <taxon>Araneidae</taxon>
        <taxon>Caerostris</taxon>
    </lineage>
</organism>